<evidence type="ECO:0000313" key="2">
    <source>
        <dbReference type="Proteomes" id="UP000789405"/>
    </source>
</evidence>
<evidence type="ECO:0000313" key="1">
    <source>
        <dbReference type="EMBL" id="CAG8651902.1"/>
    </source>
</evidence>
<protein>
    <submittedName>
        <fullName evidence="1">14780_t:CDS:1</fullName>
    </submittedName>
</protein>
<organism evidence="1 2">
    <name type="scientific">Dentiscutata erythropus</name>
    <dbReference type="NCBI Taxonomy" id="1348616"/>
    <lineage>
        <taxon>Eukaryota</taxon>
        <taxon>Fungi</taxon>
        <taxon>Fungi incertae sedis</taxon>
        <taxon>Mucoromycota</taxon>
        <taxon>Glomeromycotina</taxon>
        <taxon>Glomeromycetes</taxon>
        <taxon>Diversisporales</taxon>
        <taxon>Gigasporaceae</taxon>
        <taxon>Dentiscutata</taxon>
    </lineage>
</organism>
<keyword evidence="2" id="KW-1185">Reference proteome</keyword>
<name>A0A9N9DXB5_9GLOM</name>
<reference evidence="1" key="1">
    <citation type="submission" date="2021-06" db="EMBL/GenBank/DDBJ databases">
        <authorList>
            <person name="Kallberg Y."/>
            <person name="Tangrot J."/>
            <person name="Rosling A."/>
        </authorList>
    </citation>
    <scope>NUCLEOTIDE SEQUENCE</scope>
    <source>
        <strain evidence="1">MA453B</strain>
    </source>
</reference>
<gene>
    <name evidence="1" type="ORF">DERYTH_LOCUS10228</name>
</gene>
<feature type="non-terminal residue" evidence="1">
    <location>
        <position position="1"/>
    </location>
</feature>
<comment type="caution">
    <text evidence="1">The sequence shown here is derived from an EMBL/GenBank/DDBJ whole genome shotgun (WGS) entry which is preliminary data.</text>
</comment>
<dbReference type="AlphaFoldDB" id="A0A9N9DXB5"/>
<dbReference type="Proteomes" id="UP000789405">
    <property type="component" value="Unassembled WGS sequence"/>
</dbReference>
<accession>A0A9N9DXB5</accession>
<dbReference type="EMBL" id="CAJVPY010005866">
    <property type="protein sequence ID" value="CAG8651902.1"/>
    <property type="molecule type" value="Genomic_DNA"/>
</dbReference>
<sequence>NSGVGIIYTNFDINDIKNVEEVFYKIVKSVQARTTQPFGNTKYSSRFFASISFWFLANYQEYKIRV</sequence>
<proteinExistence type="predicted"/>